<organism evidence="3">
    <name type="scientific">Fervidicoccus fontis</name>
    <dbReference type="NCBI Taxonomy" id="683846"/>
    <lineage>
        <taxon>Archaea</taxon>
        <taxon>Thermoproteota</taxon>
        <taxon>Thermoprotei</taxon>
        <taxon>Fervidicoccales</taxon>
        <taxon>Fervidicoccaceae</taxon>
        <taxon>Fervidicoccus</taxon>
    </lineage>
</organism>
<accession>A0A7C1IIP2</accession>
<sequence length="273" mass="30985">MLDPRDTVLMGISGGKDSFVLLDVLSRLHDPSKLIALTIIEGIPGYNRQDELDFVKKATMERGVEHIVVSFKDAVGLSLSELVNLGNEKRLGISACTFCGIIRRRIINYYARQLGASKTATAHNLDDEAQTLLINIFRGDTSRLVRQHPLAPVPSKKLVKRIKPLRKIYEWEAATYAYYSGYRFQSVECPYIIYQPTVRARIRRWMIMMEKEEPGIMLRLLNSFDEVVSQRLLSRSGSTLLLNECKNCGEPTSPGREYCKTCELLMKIGVIKP</sequence>
<evidence type="ECO:0000259" key="2">
    <source>
        <dbReference type="Pfam" id="PF01171"/>
    </source>
</evidence>
<protein>
    <submittedName>
        <fullName evidence="3">TIGR00269 family protein</fullName>
    </submittedName>
</protein>
<reference evidence="3" key="1">
    <citation type="journal article" date="2020" name="mSystems">
        <title>Genome- and Community-Level Interaction Insights into Carbon Utilization and Element Cycling Functions of Hydrothermarchaeota in Hydrothermal Sediment.</title>
        <authorList>
            <person name="Zhou Z."/>
            <person name="Liu Y."/>
            <person name="Xu W."/>
            <person name="Pan J."/>
            <person name="Luo Z.H."/>
            <person name="Li M."/>
        </authorList>
    </citation>
    <scope>NUCLEOTIDE SEQUENCE [LARGE SCALE GENOMIC DNA]</scope>
    <source>
        <strain evidence="3">SpSt-123</strain>
    </source>
</reference>
<comment type="caution">
    <text evidence="3">The sequence shown here is derived from an EMBL/GenBank/DDBJ whole genome shotgun (WGS) entry which is preliminary data.</text>
</comment>
<dbReference type="Pfam" id="PF01171">
    <property type="entry name" value="ATP_bind_3"/>
    <property type="match status" value="1"/>
</dbReference>
<dbReference type="GO" id="GO:0016740">
    <property type="term" value="F:transferase activity"/>
    <property type="evidence" value="ECO:0007669"/>
    <property type="project" value="UniProtKB-KW"/>
</dbReference>
<proteinExistence type="predicted"/>
<dbReference type="PIRSF" id="PIRSF004976">
    <property type="entry name" value="ATPase_YdaO"/>
    <property type="match status" value="1"/>
</dbReference>
<dbReference type="InterPro" id="IPR014729">
    <property type="entry name" value="Rossmann-like_a/b/a_fold"/>
</dbReference>
<dbReference type="GO" id="GO:0000049">
    <property type="term" value="F:tRNA binding"/>
    <property type="evidence" value="ECO:0007669"/>
    <property type="project" value="InterPro"/>
</dbReference>
<dbReference type="GO" id="GO:0002144">
    <property type="term" value="C:cytosolic tRNA wobble base thiouridylase complex"/>
    <property type="evidence" value="ECO:0007669"/>
    <property type="project" value="TreeGrafter"/>
</dbReference>
<gene>
    <name evidence="3" type="ORF">ENO04_04690</name>
</gene>
<dbReference type="InterPro" id="IPR011063">
    <property type="entry name" value="TilS/TtcA_N"/>
</dbReference>
<dbReference type="EMBL" id="DSDY01000145">
    <property type="protein sequence ID" value="HDS10892.1"/>
    <property type="molecule type" value="Genomic_DNA"/>
</dbReference>
<evidence type="ECO:0000313" key="3">
    <source>
        <dbReference type="EMBL" id="HDS10892.1"/>
    </source>
</evidence>
<dbReference type="GO" id="GO:0002143">
    <property type="term" value="P:tRNA wobble position uridine thiolation"/>
    <property type="evidence" value="ECO:0007669"/>
    <property type="project" value="TreeGrafter"/>
</dbReference>
<dbReference type="InterPro" id="IPR035107">
    <property type="entry name" value="tRNA_thiolation_TtcA_Ctu1"/>
</dbReference>
<dbReference type="Gene3D" id="3.40.50.620">
    <property type="entry name" value="HUPs"/>
    <property type="match status" value="1"/>
</dbReference>
<evidence type="ECO:0000256" key="1">
    <source>
        <dbReference type="ARBA" id="ARBA00022679"/>
    </source>
</evidence>
<dbReference type="PANTHER" id="PTHR11807">
    <property type="entry name" value="ATPASES OF THE PP SUPERFAMILY-RELATED"/>
    <property type="match status" value="1"/>
</dbReference>
<dbReference type="NCBIfam" id="TIGR00269">
    <property type="entry name" value="TIGR00269 family protein"/>
    <property type="match status" value="1"/>
</dbReference>
<dbReference type="PANTHER" id="PTHR11807:SF12">
    <property type="entry name" value="CYTOPLASMIC TRNA 2-THIOLATION PROTEIN 1"/>
    <property type="match status" value="1"/>
</dbReference>
<keyword evidence="1" id="KW-0808">Transferase</keyword>
<dbReference type="InterPro" id="IPR000541">
    <property type="entry name" value="Ncs6/Tuc1/Ctu1"/>
</dbReference>
<dbReference type="SUPFAM" id="SSF52402">
    <property type="entry name" value="Adenine nucleotide alpha hydrolases-like"/>
    <property type="match status" value="1"/>
</dbReference>
<name>A0A7C1IIP2_9CREN</name>
<feature type="domain" description="tRNA(Ile)-lysidine/2-thiocytidine synthase N-terminal" evidence="2">
    <location>
        <begin position="8"/>
        <end position="146"/>
    </location>
</feature>
<dbReference type="AlphaFoldDB" id="A0A7C1IIP2"/>